<dbReference type="RefSeq" id="WP_184747146.1">
    <property type="nucleotide sequence ID" value="NZ_JACHGJ010000004.1"/>
</dbReference>
<evidence type="ECO:0000259" key="2">
    <source>
        <dbReference type="PROSITE" id="PS50943"/>
    </source>
</evidence>
<organism evidence="3 5">
    <name type="scientific">Spirochaeta isovalerica</name>
    <dbReference type="NCBI Taxonomy" id="150"/>
    <lineage>
        <taxon>Bacteria</taxon>
        <taxon>Pseudomonadati</taxon>
        <taxon>Spirochaetota</taxon>
        <taxon>Spirochaetia</taxon>
        <taxon>Spirochaetales</taxon>
        <taxon>Spirochaetaceae</taxon>
        <taxon>Spirochaeta</taxon>
    </lineage>
</organism>
<gene>
    <name evidence="3" type="ORF">HNR50_002564</name>
    <name evidence="4" type="ORF">HNR50_002576</name>
</gene>
<comment type="caution">
    <text evidence="3">The sequence shown here is derived from an EMBL/GenBank/DDBJ whole genome shotgun (WGS) entry which is preliminary data.</text>
</comment>
<evidence type="ECO:0000313" key="5">
    <source>
        <dbReference type="Proteomes" id="UP000587760"/>
    </source>
</evidence>
<accession>A0A841RBZ4</accession>
<dbReference type="SUPFAM" id="SSF47413">
    <property type="entry name" value="lambda repressor-like DNA-binding domains"/>
    <property type="match status" value="1"/>
</dbReference>
<protein>
    <submittedName>
        <fullName evidence="3">Transcriptional regulator with XRE-family HTH domain</fullName>
    </submittedName>
</protein>
<proteinExistence type="predicted"/>
<evidence type="ECO:0000313" key="4">
    <source>
        <dbReference type="EMBL" id="MBB6480903.1"/>
    </source>
</evidence>
<keyword evidence="1" id="KW-0238">DNA-binding</keyword>
<dbReference type="PROSITE" id="PS50943">
    <property type="entry name" value="HTH_CROC1"/>
    <property type="match status" value="1"/>
</dbReference>
<dbReference type="InterPro" id="IPR050807">
    <property type="entry name" value="TransReg_Diox_bact_type"/>
</dbReference>
<dbReference type="Gene3D" id="1.10.260.40">
    <property type="entry name" value="lambda repressor-like DNA-binding domains"/>
    <property type="match status" value="1"/>
</dbReference>
<dbReference type="CDD" id="cd00093">
    <property type="entry name" value="HTH_XRE"/>
    <property type="match status" value="1"/>
</dbReference>
<keyword evidence="5" id="KW-1185">Reference proteome</keyword>
<feature type="domain" description="HTH cro/C1-type" evidence="2">
    <location>
        <begin position="9"/>
        <end position="63"/>
    </location>
</feature>
<dbReference type="Pfam" id="PF01381">
    <property type="entry name" value="HTH_3"/>
    <property type="match status" value="1"/>
</dbReference>
<dbReference type="InterPro" id="IPR001387">
    <property type="entry name" value="Cro/C1-type_HTH"/>
</dbReference>
<dbReference type="InterPro" id="IPR010982">
    <property type="entry name" value="Lambda_DNA-bd_dom_sf"/>
</dbReference>
<dbReference type="SMART" id="SM00530">
    <property type="entry name" value="HTH_XRE"/>
    <property type="match status" value="1"/>
</dbReference>
<dbReference type="Proteomes" id="UP000587760">
    <property type="component" value="Unassembled WGS sequence"/>
</dbReference>
<dbReference type="EMBL" id="JACHGJ010000004">
    <property type="protein sequence ID" value="MBB6480903.1"/>
    <property type="molecule type" value="Genomic_DNA"/>
</dbReference>
<dbReference type="AlphaFoldDB" id="A0A841RBZ4"/>
<sequence length="115" mass="13030">MKNTFNNNMALFRKRKGLSQRELAQIVGISHRTIAYYEAETNSIPLDKLENIAEALGVLPGDLVNPVDEKVREKIELDLKLVKKLQQIKQLPDRDQRAISNHINALIDKNRGANG</sequence>
<reference evidence="3 5" key="1">
    <citation type="submission" date="2020-08" db="EMBL/GenBank/DDBJ databases">
        <title>Genomic Encyclopedia of Type Strains, Phase IV (KMG-IV): sequencing the most valuable type-strain genomes for metagenomic binning, comparative biology and taxonomic classification.</title>
        <authorList>
            <person name="Goeker M."/>
        </authorList>
    </citation>
    <scope>NUCLEOTIDE SEQUENCE [LARGE SCALE GENOMIC DNA]</scope>
    <source>
        <strain evidence="3 5">DSM 2461</strain>
    </source>
</reference>
<dbReference type="EMBL" id="JACHGJ010000004">
    <property type="protein sequence ID" value="MBB6480891.1"/>
    <property type="molecule type" value="Genomic_DNA"/>
</dbReference>
<dbReference type="PANTHER" id="PTHR46797:SF1">
    <property type="entry name" value="METHYLPHOSPHONATE SYNTHASE"/>
    <property type="match status" value="1"/>
</dbReference>
<evidence type="ECO:0000313" key="3">
    <source>
        <dbReference type="EMBL" id="MBB6480891.1"/>
    </source>
</evidence>
<evidence type="ECO:0000256" key="1">
    <source>
        <dbReference type="ARBA" id="ARBA00023125"/>
    </source>
</evidence>
<name>A0A841RBZ4_9SPIO</name>
<dbReference type="GO" id="GO:0003677">
    <property type="term" value="F:DNA binding"/>
    <property type="evidence" value="ECO:0007669"/>
    <property type="project" value="UniProtKB-KW"/>
</dbReference>
<dbReference type="PANTHER" id="PTHR46797">
    <property type="entry name" value="HTH-TYPE TRANSCRIPTIONAL REGULATOR"/>
    <property type="match status" value="1"/>
</dbReference>
<dbReference type="GO" id="GO:0003700">
    <property type="term" value="F:DNA-binding transcription factor activity"/>
    <property type="evidence" value="ECO:0007669"/>
    <property type="project" value="TreeGrafter"/>
</dbReference>
<dbReference type="GO" id="GO:0005829">
    <property type="term" value="C:cytosol"/>
    <property type="evidence" value="ECO:0007669"/>
    <property type="project" value="TreeGrafter"/>
</dbReference>